<evidence type="ECO:0000256" key="1">
    <source>
        <dbReference type="SAM" id="Phobius"/>
    </source>
</evidence>
<keyword evidence="1" id="KW-0472">Membrane</keyword>
<protein>
    <submittedName>
        <fullName evidence="2">Prepilin-type N-terminal cleavage/methylation domain-containing protein</fullName>
    </submittedName>
</protein>
<keyword evidence="1" id="KW-0812">Transmembrane</keyword>
<dbReference type="EMBL" id="FQXP01000003">
    <property type="protein sequence ID" value="SHH51691.1"/>
    <property type="molecule type" value="Genomic_DNA"/>
</dbReference>
<dbReference type="PROSITE" id="PS00409">
    <property type="entry name" value="PROKAR_NTER_METHYL"/>
    <property type="match status" value="1"/>
</dbReference>
<sequence>MKTKKKGFTLLEVIFAVAILGMVIVMIYPSMASSFDLFRRAKDIDAVNNFATNSLETFKKDPVEFWKKVGYTEVAQGAYDKNNVDVTQSKQEIYYYKYGYGDKADNKFLYFDNAFKPLSEAEKDKAIYKMKVWGTKKSFSKITSNLLPEKNAVISTLNLSEQYNYFEAYKLLNPGQYNKPYDLGIVRGKDAKWVESFLFQTDTVDSQSNMKEPSNTGIVPSDKTYKKLTDNYSKNNSGFDHQYYNTMRNEGYEWFMHRFFRASYLNNVVGFPKIQANNFDYKLDSKDEPINIIMNVNNINLNKQVQLDFRNKLDNPIELFMIYDAKSFNVSGGQSIIDLMMENIKLNVLDNDVNLTFLSNEATLKNEHELFLELYRIDKKTNKEKKYDTFKVKALV</sequence>
<accession>A0A1M5TLZ4</accession>
<dbReference type="NCBIfam" id="TIGR02532">
    <property type="entry name" value="IV_pilin_GFxxxE"/>
    <property type="match status" value="1"/>
</dbReference>
<dbReference type="STRING" id="1121306.SAMN02745196_00635"/>
<dbReference type="Proteomes" id="UP000184526">
    <property type="component" value="Unassembled WGS sequence"/>
</dbReference>
<gene>
    <name evidence="2" type="ORF">SAMN02745196_00635</name>
</gene>
<feature type="transmembrane region" description="Helical" evidence="1">
    <location>
        <begin position="7"/>
        <end position="28"/>
    </location>
</feature>
<evidence type="ECO:0000313" key="3">
    <source>
        <dbReference type="Proteomes" id="UP000184526"/>
    </source>
</evidence>
<evidence type="ECO:0000313" key="2">
    <source>
        <dbReference type="EMBL" id="SHH51691.1"/>
    </source>
</evidence>
<dbReference type="Pfam" id="PF07963">
    <property type="entry name" value="N_methyl"/>
    <property type="match status" value="1"/>
</dbReference>
<dbReference type="InterPro" id="IPR012902">
    <property type="entry name" value="N_methyl_site"/>
</dbReference>
<organism evidence="2 3">
    <name type="scientific">Clostridium collagenovorans DSM 3089</name>
    <dbReference type="NCBI Taxonomy" id="1121306"/>
    <lineage>
        <taxon>Bacteria</taxon>
        <taxon>Bacillati</taxon>
        <taxon>Bacillota</taxon>
        <taxon>Clostridia</taxon>
        <taxon>Eubacteriales</taxon>
        <taxon>Clostridiaceae</taxon>
        <taxon>Clostridium</taxon>
    </lineage>
</organism>
<dbReference type="RefSeq" id="WP_072829963.1">
    <property type="nucleotide sequence ID" value="NZ_FQXP01000003.1"/>
</dbReference>
<keyword evidence="3" id="KW-1185">Reference proteome</keyword>
<keyword evidence="1" id="KW-1133">Transmembrane helix</keyword>
<name>A0A1M5TLZ4_9CLOT</name>
<proteinExistence type="predicted"/>
<reference evidence="2 3" key="1">
    <citation type="submission" date="2016-11" db="EMBL/GenBank/DDBJ databases">
        <authorList>
            <person name="Jaros S."/>
            <person name="Januszkiewicz K."/>
            <person name="Wedrychowicz H."/>
        </authorList>
    </citation>
    <scope>NUCLEOTIDE SEQUENCE [LARGE SCALE GENOMIC DNA]</scope>
    <source>
        <strain evidence="2 3">DSM 3089</strain>
    </source>
</reference>
<dbReference type="AlphaFoldDB" id="A0A1M5TLZ4"/>